<evidence type="ECO:0000259" key="1">
    <source>
        <dbReference type="Pfam" id="PF13280"/>
    </source>
</evidence>
<protein>
    <submittedName>
        <fullName evidence="3">WYL domain-containing protein</fullName>
    </submittedName>
</protein>
<evidence type="ECO:0000313" key="3">
    <source>
        <dbReference type="EMBL" id="MCI2242080.1"/>
    </source>
</evidence>
<gene>
    <name evidence="3" type="ORF">LPT13_06925</name>
</gene>
<keyword evidence="4" id="KW-1185">Reference proteome</keyword>
<dbReference type="Pfam" id="PF13280">
    <property type="entry name" value="WYL"/>
    <property type="match status" value="1"/>
</dbReference>
<dbReference type="InterPro" id="IPR026881">
    <property type="entry name" value="WYL_dom"/>
</dbReference>
<dbReference type="PROSITE" id="PS52050">
    <property type="entry name" value="WYL"/>
    <property type="match status" value="1"/>
</dbReference>
<comment type="caution">
    <text evidence="3">The sequence shown here is derived from an EMBL/GenBank/DDBJ whole genome shotgun (WGS) entry which is preliminary data.</text>
</comment>
<evidence type="ECO:0000313" key="4">
    <source>
        <dbReference type="Proteomes" id="UP001430755"/>
    </source>
</evidence>
<accession>A0ABS9WGU8</accession>
<proteinExistence type="predicted"/>
<dbReference type="Proteomes" id="UP001430755">
    <property type="component" value="Unassembled WGS sequence"/>
</dbReference>
<name>A0ABS9WGU8_9ACTN</name>
<dbReference type="PANTHER" id="PTHR34580:SF1">
    <property type="entry name" value="PROTEIN PAFC"/>
    <property type="match status" value="1"/>
</dbReference>
<reference evidence="3" key="1">
    <citation type="submission" date="2021-11" db="EMBL/GenBank/DDBJ databases">
        <title>A Novel Adlercreutzia Species, isolated from a Allomyrina dichotoma larva feces.</title>
        <authorList>
            <person name="Suh M.K."/>
        </authorList>
    </citation>
    <scope>NUCLEOTIDE SEQUENCE</scope>
    <source>
        <strain evidence="3">JBNU-10</strain>
    </source>
</reference>
<dbReference type="Pfam" id="PF25583">
    <property type="entry name" value="WCX"/>
    <property type="match status" value="1"/>
</dbReference>
<feature type="domain" description="WCX" evidence="2">
    <location>
        <begin position="248"/>
        <end position="324"/>
    </location>
</feature>
<dbReference type="InterPro" id="IPR057727">
    <property type="entry name" value="WCX_dom"/>
</dbReference>
<evidence type="ECO:0000259" key="2">
    <source>
        <dbReference type="Pfam" id="PF25583"/>
    </source>
</evidence>
<feature type="domain" description="WYL" evidence="1">
    <location>
        <begin position="143"/>
        <end position="217"/>
    </location>
</feature>
<dbReference type="InterPro" id="IPR051534">
    <property type="entry name" value="CBASS_pafABC_assoc_protein"/>
</dbReference>
<dbReference type="EMBL" id="JAJMLW010000002">
    <property type="protein sequence ID" value="MCI2242080.1"/>
    <property type="molecule type" value="Genomic_DNA"/>
</dbReference>
<sequence>MSNNPKAKLKTLYVMRILQDETDAEHGLSLRQIIERLADYGIQAERKGLYRDIEALREFGIDIQTYQRNPVQYAIATRDFTLSELMLLVDAVESCKFLTKRQSRSLTTNLKLLASDHERALLDRRIHVPGRITSKRDSVFQDIDTLHDAMRLQKKVEFKYYKYALDGTRYATHDGKKHVVTPVGIAFSDGYYYLTAWNDDHGNMTEFRIDRMESVRVSDERATKNDEITHHTFEGDGHELFGRFGGDPVTATLLVNADKVEIIMDRFGDSAEMYRHDGGTAKAIVKVHKSEQFFGWLAGLGGTVRLHAPKSLKKEYREYLLKMADAL</sequence>
<dbReference type="RefSeq" id="WP_242164943.1">
    <property type="nucleotide sequence ID" value="NZ_JAJMLW010000002.1"/>
</dbReference>
<organism evidence="3 4">
    <name type="scientific">Adlercreutzia faecimuris</name>
    <dbReference type="NCBI Taxonomy" id="2897341"/>
    <lineage>
        <taxon>Bacteria</taxon>
        <taxon>Bacillati</taxon>
        <taxon>Actinomycetota</taxon>
        <taxon>Coriobacteriia</taxon>
        <taxon>Eggerthellales</taxon>
        <taxon>Eggerthellaceae</taxon>
        <taxon>Adlercreutzia</taxon>
    </lineage>
</organism>
<dbReference type="PANTHER" id="PTHR34580">
    <property type="match status" value="1"/>
</dbReference>